<keyword evidence="3" id="KW-1185">Reference proteome</keyword>
<accession>A0A814XJI7</accession>
<reference evidence="2" key="1">
    <citation type="submission" date="2021-02" db="EMBL/GenBank/DDBJ databases">
        <authorList>
            <person name="Nowell W R."/>
        </authorList>
    </citation>
    <scope>NUCLEOTIDE SEQUENCE</scope>
</reference>
<feature type="chain" id="PRO_5032501609" evidence="1">
    <location>
        <begin position="21"/>
        <end position="148"/>
    </location>
</feature>
<sequence>MFKFVVISSIILSVVLVVQCLPNDLSIKIRCLKTQSACKVSKECCSGLCCDEKCTERPCRQANEICNNSTDICCSGQICRVSSKTCCHSANQTVGSPSECCVQPAKATGREFICPCSGHAQPCLKNEDCCFSTMQCSFAYPQFGPICL</sequence>
<organism evidence="2 3">
    <name type="scientific">Adineta ricciae</name>
    <name type="common">Rotifer</name>
    <dbReference type="NCBI Taxonomy" id="249248"/>
    <lineage>
        <taxon>Eukaryota</taxon>
        <taxon>Metazoa</taxon>
        <taxon>Spiralia</taxon>
        <taxon>Gnathifera</taxon>
        <taxon>Rotifera</taxon>
        <taxon>Eurotatoria</taxon>
        <taxon>Bdelloidea</taxon>
        <taxon>Adinetida</taxon>
        <taxon>Adinetidae</taxon>
        <taxon>Adineta</taxon>
    </lineage>
</organism>
<keyword evidence="1" id="KW-0732">Signal</keyword>
<gene>
    <name evidence="2" type="ORF">XAT740_LOCUS24452</name>
</gene>
<dbReference type="Proteomes" id="UP000663828">
    <property type="component" value="Unassembled WGS sequence"/>
</dbReference>
<protein>
    <submittedName>
        <fullName evidence="2">Uncharacterized protein</fullName>
    </submittedName>
</protein>
<proteinExistence type="predicted"/>
<feature type="signal peptide" evidence="1">
    <location>
        <begin position="1"/>
        <end position="20"/>
    </location>
</feature>
<evidence type="ECO:0000256" key="1">
    <source>
        <dbReference type="SAM" id="SignalP"/>
    </source>
</evidence>
<evidence type="ECO:0000313" key="2">
    <source>
        <dbReference type="EMBL" id="CAF1216088.1"/>
    </source>
</evidence>
<comment type="caution">
    <text evidence="2">The sequence shown here is derived from an EMBL/GenBank/DDBJ whole genome shotgun (WGS) entry which is preliminary data.</text>
</comment>
<evidence type="ECO:0000313" key="3">
    <source>
        <dbReference type="Proteomes" id="UP000663828"/>
    </source>
</evidence>
<dbReference type="AlphaFoldDB" id="A0A814XJI7"/>
<name>A0A814XJI7_ADIRI</name>
<dbReference type="EMBL" id="CAJNOR010001893">
    <property type="protein sequence ID" value="CAF1216088.1"/>
    <property type="molecule type" value="Genomic_DNA"/>
</dbReference>